<dbReference type="Gene3D" id="2.40.50.100">
    <property type="match status" value="1"/>
</dbReference>
<feature type="coiled-coil region" evidence="1">
    <location>
        <begin position="82"/>
        <end position="109"/>
    </location>
</feature>
<name>A0A918JQ73_9BURK</name>
<accession>A0A918JQ73</accession>
<dbReference type="PRINTS" id="PR01490">
    <property type="entry name" value="RTXTOXIND"/>
</dbReference>
<gene>
    <name evidence="3" type="ORF">GCM10011450_23440</name>
</gene>
<keyword evidence="2" id="KW-0812">Transmembrane</keyword>
<reference evidence="3" key="2">
    <citation type="submission" date="2020-09" db="EMBL/GenBank/DDBJ databases">
        <authorList>
            <person name="Sun Q."/>
            <person name="Kim S."/>
        </authorList>
    </citation>
    <scope>NUCLEOTIDE SEQUENCE</scope>
    <source>
        <strain evidence="3">KCTC 23732</strain>
    </source>
</reference>
<dbReference type="SUPFAM" id="SSF111369">
    <property type="entry name" value="HlyD-like secretion proteins"/>
    <property type="match status" value="1"/>
</dbReference>
<evidence type="ECO:0000313" key="4">
    <source>
        <dbReference type="Proteomes" id="UP000608345"/>
    </source>
</evidence>
<dbReference type="EMBL" id="BMYS01000019">
    <property type="protein sequence ID" value="GGW92781.1"/>
    <property type="molecule type" value="Genomic_DNA"/>
</dbReference>
<dbReference type="PANTHER" id="PTHR30438">
    <property type="entry name" value="36 KDA ANTIGEN-RELATED"/>
    <property type="match status" value="1"/>
</dbReference>
<dbReference type="RefSeq" id="WP_189385691.1">
    <property type="nucleotide sequence ID" value="NZ_BAABFY010000048.1"/>
</dbReference>
<keyword evidence="1" id="KW-0175">Coiled coil</keyword>
<sequence>MSASNKKPFLLVIIILAAIAIGVYYWKQAESNNQLEGFISSNGRIEATELDISSKLAGRIQEILVNEGDFIKAGQPLAHMQIDVLKAQLEQTRAEHQQALNNVNIAKVQVNARESELIASQAVMAQRDSEFTLAKQRLGRTETLAARGATPKQTLDDDRAAARSTEAGLNAAKAQVNAAQAAIKAAKAQVSGAESAVIAAEAAIKRVQADIDDSILKSPRDGRVQFRIAQPGEVVGGGGKVLNVIDLNDVYMTFFLPETVAGRIALDSDVHIVLDAAPEYVIPAKVSFVASTAQFTPKTVETASERQKLMFRVKARISPELLQKHLEQVKTGLPGMAWIKLDPNKTWPEHLTIKLPE</sequence>
<comment type="caution">
    <text evidence="3">The sequence shown here is derived from an EMBL/GenBank/DDBJ whole genome shotgun (WGS) entry which is preliminary data.</text>
</comment>
<dbReference type="GO" id="GO:0055085">
    <property type="term" value="P:transmembrane transport"/>
    <property type="evidence" value="ECO:0007669"/>
    <property type="project" value="InterPro"/>
</dbReference>
<evidence type="ECO:0000256" key="1">
    <source>
        <dbReference type="SAM" id="Coils"/>
    </source>
</evidence>
<keyword evidence="2" id="KW-0472">Membrane</keyword>
<dbReference type="GO" id="GO:0005886">
    <property type="term" value="C:plasma membrane"/>
    <property type="evidence" value="ECO:0007669"/>
    <property type="project" value="TreeGrafter"/>
</dbReference>
<protein>
    <submittedName>
        <fullName evidence="3">Hemolysin D</fullName>
    </submittedName>
</protein>
<evidence type="ECO:0000256" key="2">
    <source>
        <dbReference type="SAM" id="Phobius"/>
    </source>
</evidence>
<proteinExistence type="predicted"/>
<reference evidence="3" key="1">
    <citation type="journal article" date="2014" name="Int. J. Syst. Evol. Microbiol.">
        <title>Complete genome sequence of Corynebacterium casei LMG S-19264T (=DSM 44701T), isolated from a smear-ripened cheese.</title>
        <authorList>
            <consortium name="US DOE Joint Genome Institute (JGI-PGF)"/>
            <person name="Walter F."/>
            <person name="Albersmeier A."/>
            <person name="Kalinowski J."/>
            <person name="Ruckert C."/>
        </authorList>
    </citation>
    <scope>NUCLEOTIDE SEQUENCE</scope>
    <source>
        <strain evidence="3">KCTC 23732</strain>
    </source>
</reference>
<dbReference type="PANTHER" id="PTHR30438:SF2">
    <property type="entry name" value="MEMBRANE PROTEIN"/>
    <property type="match status" value="1"/>
</dbReference>
<keyword evidence="4" id="KW-1185">Reference proteome</keyword>
<dbReference type="Proteomes" id="UP000608345">
    <property type="component" value="Unassembled WGS sequence"/>
</dbReference>
<organism evidence="3 4">
    <name type="scientific">Advenella faeciporci</name>
    <dbReference type="NCBI Taxonomy" id="797535"/>
    <lineage>
        <taxon>Bacteria</taxon>
        <taxon>Pseudomonadati</taxon>
        <taxon>Pseudomonadota</taxon>
        <taxon>Betaproteobacteria</taxon>
        <taxon>Burkholderiales</taxon>
        <taxon>Alcaligenaceae</taxon>
    </lineage>
</organism>
<dbReference type="Gene3D" id="1.10.287.470">
    <property type="entry name" value="Helix hairpin bin"/>
    <property type="match status" value="1"/>
</dbReference>
<dbReference type="Gene3D" id="2.40.30.170">
    <property type="match status" value="1"/>
</dbReference>
<feature type="coiled-coil region" evidence="1">
    <location>
        <begin position="169"/>
        <end position="196"/>
    </location>
</feature>
<feature type="transmembrane region" description="Helical" evidence="2">
    <location>
        <begin position="9"/>
        <end position="26"/>
    </location>
</feature>
<evidence type="ECO:0000313" key="3">
    <source>
        <dbReference type="EMBL" id="GGW92781.1"/>
    </source>
</evidence>
<dbReference type="AlphaFoldDB" id="A0A918JQ73"/>
<keyword evidence="2" id="KW-1133">Transmembrane helix</keyword>